<protein>
    <submittedName>
        <fullName evidence="1">Uncharacterized protein</fullName>
    </submittedName>
</protein>
<proteinExistence type="predicted"/>
<name>A0ABU2NF84_9PSEU</name>
<organism evidence="1 2">
    <name type="scientific">Pseudonocardia charpentierae</name>
    <dbReference type="NCBI Taxonomy" id="3075545"/>
    <lineage>
        <taxon>Bacteria</taxon>
        <taxon>Bacillati</taxon>
        <taxon>Actinomycetota</taxon>
        <taxon>Actinomycetes</taxon>
        <taxon>Pseudonocardiales</taxon>
        <taxon>Pseudonocardiaceae</taxon>
        <taxon>Pseudonocardia</taxon>
    </lineage>
</organism>
<evidence type="ECO:0000313" key="2">
    <source>
        <dbReference type="Proteomes" id="UP001183202"/>
    </source>
</evidence>
<sequence>MNADLGSGTPEQIQTIVKDFWSAQEPILTSMQPAPDPIKADVEALLALAHNGASTGDSATFTSDDLQTADHNIDQYMLRTCGYGQISVTATDDAYQGIPATIGSGAVALTLNNRGREAHQVLIVRINDGVTEPFRTLLDLPPDQRMQTAAALGSVEVDPGQVGTLFLRLASGRYGVGDFLSQGSTSLDAPGSGDPHYVLGLHAEFTVA</sequence>
<reference evidence="2" key="1">
    <citation type="submission" date="2023-07" db="EMBL/GenBank/DDBJ databases">
        <title>30 novel species of actinomycetes from the DSMZ collection.</title>
        <authorList>
            <person name="Nouioui I."/>
        </authorList>
    </citation>
    <scope>NUCLEOTIDE SEQUENCE [LARGE SCALE GENOMIC DNA]</scope>
    <source>
        <strain evidence="2">DSM 45834</strain>
    </source>
</reference>
<keyword evidence="2" id="KW-1185">Reference proteome</keyword>
<evidence type="ECO:0000313" key="1">
    <source>
        <dbReference type="EMBL" id="MDT0352620.1"/>
    </source>
</evidence>
<gene>
    <name evidence="1" type="ORF">RM445_24145</name>
</gene>
<dbReference type="Proteomes" id="UP001183202">
    <property type="component" value="Unassembled WGS sequence"/>
</dbReference>
<dbReference type="RefSeq" id="WP_311559127.1">
    <property type="nucleotide sequence ID" value="NZ_JAVREJ010000020.1"/>
</dbReference>
<accession>A0ABU2NF84</accession>
<dbReference type="EMBL" id="JAVREJ010000020">
    <property type="protein sequence ID" value="MDT0352620.1"/>
    <property type="molecule type" value="Genomic_DNA"/>
</dbReference>
<comment type="caution">
    <text evidence="1">The sequence shown here is derived from an EMBL/GenBank/DDBJ whole genome shotgun (WGS) entry which is preliminary data.</text>
</comment>